<dbReference type="GO" id="GO:0008168">
    <property type="term" value="F:methyltransferase activity"/>
    <property type="evidence" value="ECO:0007669"/>
    <property type="project" value="UniProtKB-KW"/>
</dbReference>
<dbReference type="GO" id="GO:0032259">
    <property type="term" value="P:methylation"/>
    <property type="evidence" value="ECO:0007669"/>
    <property type="project" value="UniProtKB-KW"/>
</dbReference>
<organism evidence="5 6">
    <name type="scientific">Sulfobacillus benefaciens</name>
    <dbReference type="NCBI Taxonomy" id="453960"/>
    <lineage>
        <taxon>Bacteria</taxon>
        <taxon>Bacillati</taxon>
        <taxon>Bacillota</taxon>
        <taxon>Clostridia</taxon>
        <taxon>Eubacteriales</taxon>
        <taxon>Clostridiales Family XVII. Incertae Sedis</taxon>
        <taxon>Sulfobacillus</taxon>
    </lineage>
</organism>
<evidence type="ECO:0000259" key="4">
    <source>
        <dbReference type="SMART" id="SM00363"/>
    </source>
</evidence>
<dbReference type="AlphaFoldDB" id="A0A2T2XLC1"/>
<keyword evidence="1 3" id="KW-0694">RNA-binding</keyword>
<evidence type="ECO:0000313" key="6">
    <source>
        <dbReference type="Proteomes" id="UP000242972"/>
    </source>
</evidence>
<dbReference type="InterPro" id="IPR047048">
    <property type="entry name" value="TlyA"/>
</dbReference>
<dbReference type="CDD" id="cd00165">
    <property type="entry name" value="S4"/>
    <property type="match status" value="1"/>
</dbReference>
<protein>
    <submittedName>
        <fullName evidence="5">TlyA family rRNA (Cytidine-2'-O)-methyltransferase</fullName>
    </submittedName>
</protein>
<dbReference type="InterPro" id="IPR036986">
    <property type="entry name" value="S4_RNA-bd_sf"/>
</dbReference>
<dbReference type="PANTHER" id="PTHR32319">
    <property type="entry name" value="BACTERIAL HEMOLYSIN-LIKE PROTEIN"/>
    <property type="match status" value="1"/>
</dbReference>
<evidence type="ECO:0000256" key="1">
    <source>
        <dbReference type="ARBA" id="ARBA00022884"/>
    </source>
</evidence>
<gene>
    <name evidence="5" type="ORF">C7B46_02125</name>
</gene>
<dbReference type="SUPFAM" id="SSF55174">
    <property type="entry name" value="Alpha-L RNA-binding motif"/>
    <property type="match status" value="1"/>
</dbReference>
<evidence type="ECO:0000256" key="3">
    <source>
        <dbReference type="PROSITE-ProRule" id="PRU00182"/>
    </source>
</evidence>
<dbReference type="InterPro" id="IPR002942">
    <property type="entry name" value="S4_RNA-bd"/>
</dbReference>
<name>A0A2T2XLC1_9FIRM</name>
<dbReference type="Gene3D" id="3.40.50.150">
    <property type="entry name" value="Vaccinia Virus protein VP39"/>
    <property type="match status" value="1"/>
</dbReference>
<dbReference type="Gene3D" id="3.10.290.10">
    <property type="entry name" value="RNA-binding S4 domain"/>
    <property type="match status" value="1"/>
</dbReference>
<keyword evidence="5" id="KW-0489">Methyltransferase</keyword>
<feature type="domain" description="RNA-binding S4" evidence="4">
    <location>
        <begin position="6"/>
        <end position="65"/>
    </location>
</feature>
<dbReference type="SMART" id="SM00363">
    <property type="entry name" value="S4"/>
    <property type="match status" value="1"/>
</dbReference>
<dbReference type="PANTHER" id="PTHR32319:SF0">
    <property type="entry name" value="BACTERIAL HEMOLYSIN-LIKE PROTEIN"/>
    <property type="match status" value="1"/>
</dbReference>
<dbReference type="Pfam" id="PF01728">
    <property type="entry name" value="FtsJ"/>
    <property type="match status" value="1"/>
</dbReference>
<accession>A0A2T2XLC1</accession>
<dbReference type="InterPro" id="IPR029063">
    <property type="entry name" value="SAM-dependent_MTases_sf"/>
</dbReference>
<dbReference type="PROSITE" id="PS50889">
    <property type="entry name" value="S4"/>
    <property type="match status" value="1"/>
</dbReference>
<evidence type="ECO:0000256" key="2">
    <source>
        <dbReference type="ARBA" id="ARBA00029460"/>
    </source>
</evidence>
<dbReference type="SUPFAM" id="SSF53335">
    <property type="entry name" value="S-adenosyl-L-methionine-dependent methyltransferases"/>
    <property type="match status" value="1"/>
</dbReference>
<dbReference type="PIRSF" id="PIRSF005578">
    <property type="entry name" value="TlyA"/>
    <property type="match status" value="1"/>
</dbReference>
<dbReference type="Pfam" id="PF01479">
    <property type="entry name" value="S4"/>
    <property type="match status" value="1"/>
</dbReference>
<sequence length="269" mass="29250">MTGPKFRLDRRLVDLGLVESRAKAQGLLLAGKIQVNGRVQTKAGLLVSDTDQLTVVGPRLPFVSRGGLKLQAALTRFGIRPKGWNVVDVGASTGGFTDCWLQSGASKVYAVDVGYGQLAWKLRNDPRVIVRERLNARWLTLEQLDRSDALDGASIDASFIGATLLLGPLTSMISGAGAVIVLVKPQFEAGPEHLSKHGVVRDPEVHRQVLERFLQSAQNLGYAVLGLMPSPIRGPEGNIEFLAYLSLKGTSQDIMIDAVVKEAWQEEWE</sequence>
<dbReference type="Proteomes" id="UP000242972">
    <property type="component" value="Unassembled WGS sequence"/>
</dbReference>
<dbReference type="GO" id="GO:0003723">
    <property type="term" value="F:RNA binding"/>
    <property type="evidence" value="ECO:0007669"/>
    <property type="project" value="UniProtKB-KW"/>
</dbReference>
<dbReference type="EMBL" id="PXYW01000003">
    <property type="protein sequence ID" value="PSR35228.1"/>
    <property type="molecule type" value="Genomic_DNA"/>
</dbReference>
<keyword evidence="5" id="KW-0808">Transferase</keyword>
<comment type="similarity">
    <text evidence="2">Belongs to the TlyA family.</text>
</comment>
<comment type="caution">
    <text evidence="5">The sequence shown here is derived from an EMBL/GenBank/DDBJ whole genome shotgun (WGS) entry which is preliminary data.</text>
</comment>
<dbReference type="InterPro" id="IPR004538">
    <property type="entry name" value="Hemolysin_A/TlyA"/>
</dbReference>
<dbReference type="InterPro" id="IPR002877">
    <property type="entry name" value="RNA_MeTrfase_FtsJ_dom"/>
</dbReference>
<proteinExistence type="inferred from homology"/>
<dbReference type="NCBIfam" id="TIGR00478">
    <property type="entry name" value="tly"/>
    <property type="match status" value="1"/>
</dbReference>
<reference evidence="5 6" key="1">
    <citation type="journal article" date="2014" name="BMC Genomics">
        <title>Comparison of environmental and isolate Sulfobacillus genomes reveals diverse carbon, sulfur, nitrogen, and hydrogen metabolisms.</title>
        <authorList>
            <person name="Justice N.B."/>
            <person name="Norman A."/>
            <person name="Brown C.T."/>
            <person name="Singh A."/>
            <person name="Thomas B.C."/>
            <person name="Banfield J.F."/>
        </authorList>
    </citation>
    <scope>NUCLEOTIDE SEQUENCE [LARGE SCALE GENOMIC DNA]</scope>
    <source>
        <strain evidence="5">AMDSBA4</strain>
    </source>
</reference>
<evidence type="ECO:0000313" key="5">
    <source>
        <dbReference type="EMBL" id="PSR35228.1"/>
    </source>
</evidence>